<name>A0A918KRE7_9ACTN</name>
<dbReference type="Pfam" id="PF19655">
    <property type="entry name" value="DUF6158"/>
    <property type="match status" value="1"/>
</dbReference>
<dbReference type="RefSeq" id="WP_190190656.1">
    <property type="nucleotide sequence ID" value="NZ_BMVU01000011.1"/>
</dbReference>
<comment type="caution">
    <text evidence="1">The sequence shown here is derived from an EMBL/GenBank/DDBJ whole genome shotgun (WGS) entry which is preliminary data.</text>
</comment>
<evidence type="ECO:0000313" key="2">
    <source>
        <dbReference type="Proteomes" id="UP000619244"/>
    </source>
</evidence>
<dbReference type="Proteomes" id="UP000619244">
    <property type="component" value="Unassembled WGS sequence"/>
</dbReference>
<accession>A0A918KRE7</accession>
<gene>
    <name evidence="1" type="ORF">GCM10010358_29350</name>
</gene>
<organism evidence="1 2">
    <name type="scientific">Streptomyces minutiscleroticus</name>
    <dbReference type="NCBI Taxonomy" id="68238"/>
    <lineage>
        <taxon>Bacteria</taxon>
        <taxon>Bacillati</taxon>
        <taxon>Actinomycetota</taxon>
        <taxon>Actinomycetes</taxon>
        <taxon>Kitasatosporales</taxon>
        <taxon>Streptomycetaceae</taxon>
        <taxon>Streptomyces</taxon>
    </lineage>
</organism>
<sequence>MTDHYDGNDAALGADPARLDDHELLRELESLHRTRHDTFLYGSQDALNAHTRRSVELEREYVRRNPGRLVSANRTREGARARE</sequence>
<proteinExistence type="predicted"/>
<reference evidence="1" key="1">
    <citation type="journal article" date="2014" name="Int. J. Syst. Evol. Microbiol.">
        <title>Complete genome sequence of Corynebacterium casei LMG S-19264T (=DSM 44701T), isolated from a smear-ripened cheese.</title>
        <authorList>
            <consortium name="US DOE Joint Genome Institute (JGI-PGF)"/>
            <person name="Walter F."/>
            <person name="Albersmeier A."/>
            <person name="Kalinowski J."/>
            <person name="Ruckert C."/>
        </authorList>
    </citation>
    <scope>NUCLEOTIDE SEQUENCE</scope>
    <source>
        <strain evidence="1">JCM 4790</strain>
    </source>
</reference>
<dbReference type="EMBL" id="BMVU01000011">
    <property type="protein sequence ID" value="GGX73075.1"/>
    <property type="molecule type" value="Genomic_DNA"/>
</dbReference>
<evidence type="ECO:0000313" key="1">
    <source>
        <dbReference type="EMBL" id="GGX73075.1"/>
    </source>
</evidence>
<dbReference type="InterPro" id="IPR046156">
    <property type="entry name" value="DUF6158"/>
</dbReference>
<dbReference type="AlphaFoldDB" id="A0A918KRE7"/>
<keyword evidence="2" id="KW-1185">Reference proteome</keyword>
<reference evidence="1" key="2">
    <citation type="submission" date="2020-09" db="EMBL/GenBank/DDBJ databases">
        <authorList>
            <person name="Sun Q."/>
            <person name="Ohkuma M."/>
        </authorList>
    </citation>
    <scope>NUCLEOTIDE SEQUENCE</scope>
    <source>
        <strain evidence="1">JCM 4790</strain>
    </source>
</reference>
<protein>
    <submittedName>
        <fullName evidence="1">Uncharacterized protein</fullName>
    </submittedName>
</protein>